<reference evidence="1" key="1">
    <citation type="submission" date="2021-03" db="EMBL/GenBank/DDBJ databases">
        <title>Evolutionary priming and transition to the ectomycorrhizal habit in an iconic lineage of mushroom-forming fungi: is preadaptation a requirement?</title>
        <authorList>
            <consortium name="DOE Joint Genome Institute"/>
            <person name="Looney B.P."/>
            <person name="Miyauchi S."/>
            <person name="Morin E."/>
            <person name="Drula E."/>
            <person name="Courty P.E."/>
            <person name="Chicoki N."/>
            <person name="Fauchery L."/>
            <person name="Kohler A."/>
            <person name="Kuo A."/>
            <person name="LaButti K."/>
            <person name="Pangilinan J."/>
            <person name="Lipzen A."/>
            <person name="Riley R."/>
            <person name="Andreopoulos W."/>
            <person name="He G."/>
            <person name="Johnson J."/>
            <person name="Barry K.W."/>
            <person name="Grigoriev I.V."/>
            <person name="Nagy L."/>
            <person name="Hibbett D."/>
            <person name="Henrissat B."/>
            <person name="Matheny P.B."/>
            <person name="Labbe J."/>
            <person name="Martin A.F."/>
        </authorList>
    </citation>
    <scope>NUCLEOTIDE SEQUENCE</scope>
    <source>
        <strain evidence="1">BPL698</strain>
    </source>
</reference>
<gene>
    <name evidence="1" type="ORF">F5148DRAFT_1196288</name>
</gene>
<dbReference type="Proteomes" id="UP001207468">
    <property type="component" value="Unassembled WGS sequence"/>
</dbReference>
<proteinExistence type="predicted"/>
<evidence type="ECO:0000313" key="2">
    <source>
        <dbReference type="Proteomes" id="UP001207468"/>
    </source>
</evidence>
<organism evidence="1 2">
    <name type="scientific">Russula earlei</name>
    <dbReference type="NCBI Taxonomy" id="71964"/>
    <lineage>
        <taxon>Eukaryota</taxon>
        <taxon>Fungi</taxon>
        <taxon>Dikarya</taxon>
        <taxon>Basidiomycota</taxon>
        <taxon>Agaricomycotina</taxon>
        <taxon>Agaricomycetes</taxon>
        <taxon>Russulales</taxon>
        <taxon>Russulaceae</taxon>
        <taxon>Russula</taxon>
    </lineage>
</organism>
<evidence type="ECO:0000313" key="1">
    <source>
        <dbReference type="EMBL" id="KAI9508455.1"/>
    </source>
</evidence>
<comment type="caution">
    <text evidence="1">The sequence shown here is derived from an EMBL/GenBank/DDBJ whole genome shotgun (WGS) entry which is preliminary data.</text>
</comment>
<protein>
    <submittedName>
        <fullName evidence="1">Uncharacterized protein</fullName>
    </submittedName>
</protein>
<sequence>MQHVFFSRMRNFHAFNFCVFSIFIVFVAFSPACAIFACRSDQVRSLPRARFSCVKLCACVFLLFFFHFMRDVVVRRNPFSHPTWRRCVLFLRLPPFTLKNATAPDVGHEYCWHHSQDP</sequence>
<name>A0ACC0UAU1_9AGAM</name>
<keyword evidence="2" id="KW-1185">Reference proteome</keyword>
<dbReference type="EMBL" id="JAGFNK010000090">
    <property type="protein sequence ID" value="KAI9508455.1"/>
    <property type="molecule type" value="Genomic_DNA"/>
</dbReference>
<accession>A0ACC0UAU1</accession>